<proteinExistence type="predicted"/>
<comment type="caution">
    <text evidence="1">The sequence shown here is derived from an EMBL/GenBank/DDBJ whole genome shotgun (WGS) entry which is preliminary data.</text>
</comment>
<protein>
    <submittedName>
        <fullName evidence="1">Uncharacterized protein</fullName>
    </submittedName>
</protein>
<sequence>MPFFLQVSSQRPAGILETSGPLVAFSAQQAGIISDKYKAIKTLFMLLLPASIKPLEGQCAVLGNTGDHCKAIRTILLSGLSRGSKRF</sequence>
<name>A0ABD0JGD7_9CAEN</name>
<dbReference type="EMBL" id="JACVVK020000452">
    <property type="protein sequence ID" value="KAK7473974.1"/>
    <property type="molecule type" value="Genomic_DNA"/>
</dbReference>
<dbReference type="AlphaFoldDB" id="A0ABD0JGD7"/>
<organism evidence="1 2">
    <name type="scientific">Batillaria attramentaria</name>
    <dbReference type="NCBI Taxonomy" id="370345"/>
    <lineage>
        <taxon>Eukaryota</taxon>
        <taxon>Metazoa</taxon>
        <taxon>Spiralia</taxon>
        <taxon>Lophotrochozoa</taxon>
        <taxon>Mollusca</taxon>
        <taxon>Gastropoda</taxon>
        <taxon>Caenogastropoda</taxon>
        <taxon>Sorbeoconcha</taxon>
        <taxon>Cerithioidea</taxon>
        <taxon>Batillariidae</taxon>
        <taxon>Batillaria</taxon>
    </lineage>
</organism>
<accession>A0ABD0JGD7</accession>
<evidence type="ECO:0000313" key="1">
    <source>
        <dbReference type="EMBL" id="KAK7473974.1"/>
    </source>
</evidence>
<keyword evidence="2" id="KW-1185">Reference proteome</keyword>
<evidence type="ECO:0000313" key="2">
    <source>
        <dbReference type="Proteomes" id="UP001519460"/>
    </source>
</evidence>
<dbReference type="Proteomes" id="UP001519460">
    <property type="component" value="Unassembled WGS sequence"/>
</dbReference>
<reference evidence="1 2" key="1">
    <citation type="journal article" date="2023" name="Sci. Data">
        <title>Genome assembly of the Korean intertidal mud-creeper Batillaria attramentaria.</title>
        <authorList>
            <person name="Patra A.K."/>
            <person name="Ho P.T."/>
            <person name="Jun S."/>
            <person name="Lee S.J."/>
            <person name="Kim Y."/>
            <person name="Won Y.J."/>
        </authorList>
    </citation>
    <scope>NUCLEOTIDE SEQUENCE [LARGE SCALE GENOMIC DNA]</scope>
    <source>
        <strain evidence="1">Wonlab-2016</strain>
    </source>
</reference>
<gene>
    <name evidence="1" type="ORF">BaRGS_00034803</name>
</gene>